<feature type="transmembrane region" description="Helical" evidence="1">
    <location>
        <begin position="107"/>
        <end position="131"/>
    </location>
</feature>
<proteinExistence type="predicted"/>
<keyword evidence="1" id="KW-1133">Transmembrane helix</keyword>
<dbReference type="Proteomes" id="UP000321085">
    <property type="component" value="Unassembled WGS sequence"/>
</dbReference>
<keyword evidence="1" id="KW-0472">Membrane</keyword>
<dbReference type="RefSeq" id="WP_114186359.1">
    <property type="nucleotide sequence ID" value="NZ_BJYU01000018.1"/>
</dbReference>
<evidence type="ECO:0000313" key="2">
    <source>
        <dbReference type="EMBL" id="GEO14013.1"/>
    </source>
</evidence>
<keyword evidence="3" id="KW-1185">Reference proteome</keyword>
<name>A0A512BPY9_9HYPH</name>
<evidence type="ECO:0000313" key="3">
    <source>
        <dbReference type="Proteomes" id="UP000321085"/>
    </source>
</evidence>
<dbReference type="EMBL" id="BJYU01000018">
    <property type="protein sequence ID" value="GEO14013.1"/>
    <property type="molecule type" value="Genomic_DNA"/>
</dbReference>
<comment type="caution">
    <text evidence="2">The sequence shown here is derived from an EMBL/GenBank/DDBJ whole genome shotgun (WGS) entry which is preliminary data.</text>
</comment>
<sequence length="139" mass="15629">METLRSSFSTADWIVLGLLTLVPILMALGIMAIRRELHATAHVEARTVRLKTTGDQRQRWRQRTQSQHLVDLLDDIDSLLKQIAPDDEKARQDHKEAMRLSWMSRHIPVSTLLIGAMVLISVLSAVFMVVAQGPVNAIP</sequence>
<protein>
    <submittedName>
        <fullName evidence="2">Uncharacterized protein</fullName>
    </submittedName>
</protein>
<feature type="transmembrane region" description="Helical" evidence="1">
    <location>
        <begin position="13"/>
        <end position="33"/>
    </location>
</feature>
<keyword evidence="1" id="KW-0812">Transmembrane</keyword>
<reference evidence="2 3" key="1">
    <citation type="submission" date="2019-07" db="EMBL/GenBank/DDBJ databases">
        <title>Whole genome shotgun sequence of Microvirga aerophila NBRC 106136.</title>
        <authorList>
            <person name="Hosoyama A."/>
            <person name="Uohara A."/>
            <person name="Ohji S."/>
            <person name="Ichikawa N."/>
        </authorList>
    </citation>
    <scope>NUCLEOTIDE SEQUENCE [LARGE SCALE GENOMIC DNA]</scope>
    <source>
        <strain evidence="2 3">NBRC 106136</strain>
    </source>
</reference>
<evidence type="ECO:0000256" key="1">
    <source>
        <dbReference type="SAM" id="Phobius"/>
    </source>
</evidence>
<gene>
    <name evidence="2" type="ORF">MAE02_17090</name>
</gene>
<accession>A0A512BPY9</accession>
<dbReference type="AlphaFoldDB" id="A0A512BPY9"/>
<dbReference type="OrthoDB" id="8019436at2"/>
<organism evidence="2 3">
    <name type="scientific">Microvirga aerophila</name>
    <dbReference type="NCBI Taxonomy" id="670291"/>
    <lineage>
        <taxon>Bacteria</taxon>
        <taxon>Pseudomonadati</taxon>
        <taxon>Pseudomonadota</taxon>
        <taxon>Alphaproteobacteria</taxon>
        <taxon>Hyphomicrobiales</taxon>
        <taxon>Methylobacteriaceae</taxon>
        <taxon>Microvirga</taxon>
    </lineage>
</organism>